<reference evidence="2" key="1">
    <citation type="journal article" date="2020" name="Int. J. Syst. Evol. Microbiol.">
        <title>Alteromonas alba sp. nov., a marine bacterium isolated from the seawater of the West Pacific Ocean.</title>
        <authorList>
            <person name="Sun C."/>
            <person name="Wu Y.-H."/>
            <person name="Xamxidin M."/>
            <person name="Cheng H."/>
            <person name="Xu X.-W."/>
        </authorList>
    </citation>
    <scope>NUCLEOTIDE SEQUENCE [LARGE SCALE GENOMIC DNA]</scope>
    <source>
        <strain evidence="2">190</strain>
    </source>
</reference>
<dbReference type="RefSeq" id="WP_105933505.1">
    <property type="nucleotide sequence ID" value="NZ_PVNP01000033.1"/>
</dbReference>
<organism evidence="1 2">
    <name type="scientific">Alteromonas alba</name>
    <dbReference type="NCBI Taxonomy" id="2079529"/>
    <lineage>
        <taxon>Bacteria</taxon>
        <taxon>Pseudomonadati</taxon>
        <taxon>Pseudomonadota</taxon>
        <taxon>Gammaproteobacteria</taxon>
        <taxon>Alteromonadales</taxon>
        <taxon>Alteromonadaceae</taxon>
        <taxon>Alteromonas/Salinimonas group</taxon>
        <taxon>Alteromonas</taxon>
    </lineage>
</organism>
<dbReference type="Proteomes" id="UP000238949">
    <property type="component" value="Unassembled WGS sequence"/>
</dbReference>
<keyword evidence="2" id="KW-1185">Reference proteome</keyword>
<comment type="caution">
    <text evidence="1">The sequence shown here is derived from an EMBL/GenBank/DDBJ whole genome shotgun (WGS) entry which is preliminary data.</text>
</comment>
<evidence type="ECO:0000313" key="2">
    <source>
        <dbReference type="Proteomes" id="UP000238949"/>
    </source>
</evidence>
<dbReference type="AlphaFoldDB" id="A0A2S9VEB0"/>
<protein>
    <submittedName>
        <fullName evidence="1">Uncharacterized protein</fullName>
    </submittedName>
</protein>
<proteinExistence type="predicted"/>
<sequence>MNPVNTKSPHTTPELERVNLQLAQLLSNQDSENPDNYEQFTQLTETRDKLVKKRLSELQEPQLSEFAKAEYQLNQEFVEMAQSLLSSVKDDLVQFIRGRKAVNRYK</sequence>
<evidence type="ECO:0000313" key="1">
    <source>
        <dbReference type="EMBL" id="PRO74797.1"/>
    </source>
</evidence>
<gene>
    <name evidence="1" type="ORF">C6Y40_04285</name>
</gene>
<dbReference type="EMBL" id="PVNP01000033">
    <property type="protein sequence ID" value="PRO74797.1"/>
    <property type="molecule type" value="Genomic_DNA"/>
</dbReference>
<accession>A0A2S9VEB0</accession>
<name>A0A2S9VEB0_9ALTE</name>